<evidence type="ECO:0000313" key="2">
    <source>
        <dbReference type="Proteomes" id="UP001055879"/>
    </source>
</evidence>
<keyword evidence="2" id="KW-1185">Reference proteome</keyword>
<organism evidence="1 2">
    <name type="scientific">Arctium lappa</name>
    <name type="common">Greater burdock</name>
    <name type="synonym">Lappa major</name>
    <dbReference type="NCBI Taxonomy" id="4217"/>
    <lineage>
        <taxon>Eukaryota</taxon>
        <taxon>Viridiplantae</taxon>
        <taxon>Streptophyta</taxon>
        <taxon>Embryophyta</taxon>
        <taxon>Tracheophyta</taxon>
        <taxon>Spermatophyta</taxon>
        <taxon>Magnoliopsida</taxon>
        <taxon>eudicotyledons</taxon>
        <taxon>Gunneridae</taxon>
        <taxon>Pentapetalae</taxon>
        <taxon>asterids</taxon>
        <taxon>campanulids</taxon>
        <taxon>Asterales</taxon>
        <taxon>Asteraceae</taxon>
        <taxon>Carduoideae</taxon>
        <taxon>Cardueae</taxon>
        <taxon>Arctiinae</taxon>
        <taxon>Arctium</taxon>
    </lineage>
</organism>
<proteinExistence type="predicted"/>
<reference evidence="2" key="1">
    <citation type="journal article" date="2022" name="Mol. Ecol. Resour.">
        <title>The genomes of chicory, endive, great burdock and yacon provide insights into Asteraceae palaeo-polyploidization history and plant inulin production.</title>
        <authorList>
            <person name="Fan W."/>
            <person name="Wang S."/>
            <person name="Wang H."/>
            <person name="Wang A."/>
            <person name="Jiang F."/>
            <person name="Liu H."/>
            <person name="Zhao H."/>
            <person name="Xu D."/>
            <person name="Zhang Y."/>
        </authorList>
    </citation>
    <scope>NUCLEOTIDE SEQUENCE [LARGE SCALE GENOMIC DNA]</scope>
    <source>
        <strain evidence="2">cv. Niubang</strain>
    </source>
</reference>
<reference evidence="1 2" key="2">
    <citation type="journal article" date="2022" name="Mol. Ecol. Resour.">
        <title>The genomes of chicory, endive, great burdock and yacon provide insights into Asteraceae paleo-polyploidization history and plant inulin production.</title>
        <authorList>
            <person name="Fan W."/>
            <person name="Wang S."/>
            <person name="Wang H."/>
            <person name="Wang A."/>
            <person name="Jiang F."/>
            <person name="Liu H."/>
            <person name="Zhao H."/>
            <person name="Xu D."/>
            <person name="Zhang Y."/>
        </authorList>
    </citation>
    <scope>NUCLEOTIDE SEQUENCE [LARGE SCALE GENOMIC DNA]</scope>
    <source>
        <strain evidence="2">cv. Niubang</strain>
    </source>
</reference>
<sequence>MLDVRSNYYYCGLKMAATLAWSDEARTEHEIDNSDKDYYLDEEYDSHDNDYVGGTENIPTLDVDVEVEVDEVVLNLSDKDTCSDDSDNGQTVEECKKGKLKATRINTFQQSHFSGRWHLGGGRSGEEWVEDASVDDGIRECFGELVGVVGFGEGIDECFGEGWGVVTFGEVIEECFEVDRGVEGFGDGTFGGEGVLFSGGGGGRVFFNKEMNGTPPMARGPTSLCKSGEGSHSSRNP</sequence>
<dbReference type="EMBL" id="CM042062">
    <property type="protein sequence ID" value="KAI3669270.1"/>
    <property type="molecule type" value="Genomic_DNA"/>
</dbReference>
<accession>A0ACB8XMB3</accession>
<comment type="caution">
    <text evidence="1">The sequence shown here is derived from an EMBL/GenBank/DDBJ whole genome shotgun (WGS) entry which is preliminary data.</text>
</comment>
<dbReference type="Proteomes" id="UP001055879">
    <property type="component" value="Linkage Group LG16"/>
</dbReference>
<protein>
    <submittedName>
        <fullName evidence="1">Uncharacterized protein</fullName>
    </submittedName>
</protein>
<evidence type="ECO:0000313" key="1">
    <source>
        <dbReference type="EMBL" id="KAI3669270.1"/>
    </source>
</evidence>
<gene>
    <name evidence="1" type="ORF">L6452_40498</name>
</gene>
<name>A0ACB8XMB3_ARCLA</name>